<name>A0A977L205_9CYAN</name>
<evidence type="ECO:0000313" key="1">
    <source>
        <dbReference type="EMBL" id="UXE62565.1"/>
    </source>
</evidence>
<proteinExistence type="predicted"/>
<evidence type="ECO:0008006" key="2">
    <source>
        <dbReference type="Google" id="ProtNLM"/>
    </source>
</evidence>
<reference evidence="1" key="1">
    <citation type="submission" date="2021-04" db="EMBL/GenBank/DDBJ databases">
        <title>Genome sequence of Woronichinia naegeliana from Washington state freshwater lake bloom.</title>
        <authorList>
            <person name="Dreher T.W."/>
        </authorList>
    </citation>
    <scope>NUCLEOTIDE SEQUENCE</scope>
    <source>
        <strain evidence="1">WA131</strain>
    </source>
</reference>
<sequence>MYSTSPRQELLEAISQLSDRQIQTVLQFIQTVQTKTSVTQETSDPLIDFVGANTHGNLAQNIDNSLYE</sequence>
<protein>
    <recommendedName>
        <fullName evidence="2">DUF2281 domain-containing protein</fullName>
    </recommendedName>
</protein>
<dbReference type="EMBL" id="CP073041">
    <property type="protein sequence ID" value="UXE62565.1"/>
    <property type="molecule type" value="Genomic_DNA"/>
</dbReference>
<organism evidence="1">
    <name type="scientific">Woronichinia naegeliana WA131</name>
    <dbReference type="NCBI Taxonomy" id="2824559"/>
    <lineage>
        <taxon>Bacteria</taxon>
        <taxon>Bacillati</taxon>
        <taxon>Cyanobacteriota</taxon>
        <taxon>Cyanophyceae</taxon>
        <taxon>Synechococcales</taxon>
        <taxon>Coelosphaeriaceae</taxon>
        <taxon>Woronichinia</taxon>
    </lineage>
</organism>
<dbReference type="Proteomes" id="UP001065613">
    <property type="component" value="Chromosome"/>
</dbReference>
<dbReference type="KEGG" id="wna:KA717_07340"/>
<accession>A0A977L205</accession>
<dbReference type="AlphaFoldDB" id="A0A977L205"/>
<gene>
    <name evidence="1" type="ORF">KA717_07340</name>
</gene>